<reference evidence="3 4" key="2">
    <citation type="submission" date="2016-12" db="EMBL/GenBank/DDBJ databases">
        <title>Diversity of luminous bacteria.</title>
        <authorList>
            <person name="Yoshizawa S."/>
            <person name="Kogure K."/>
        </authorList>
    </citation>
    <scope>NUCLEOTIDE SEQUENCE [LARGE SCALE GENOMIC DNA]</scope>
    <source>
        <strain evidence="3 4">NBRC 105001</strain>
    </source>
</reference>
<dbReference type="PANTHER" id="PTHR11803:SF58">
    <property type="entry name" value="PROTEIN HMF1-RELATED"/>
    <property type="match status" value="1"/>
</dbReference>
<protein>
    <submittedName>
        <fullName evidence="3">Enamine deaminase RidA</fullName>
    </submittedName>
</protein>
<reference evidence="2" key="4">
    <citation type="submission" date="2023-01" db="EMBL/GenBank/DDBJ databases">
        <title>Draft genome sequence of Aliivibrio sifiae strain NBRC 105001.</title>
        <authorList>
            <person name="Sun Q."/>
            <person name="Mori K."/>
        </authorList>
    </citation>
    <scope>NUCLEOTIDE SEQUENCE</scope>
    <source>
        <strain evidence="2">NBRC 105001</strain>
    </source>
</reference>
<accession>A0A2S7XI53</accession>
<dbReference type="InterPro" id="IPR006175">
    <property type="entry name" value="YjgF/YER057c/UK114"/>
</dbReference>
<gene>
    <name evidence="3" type="ORF">BTO23_04095</name>
    <name evidence="2" type="ORF">GCM10007855_15180</name>
</gene>
<dbReference type="Proteomes" id="UP000239273">
    <property type="component" value="Unassembled WGS sequence"/>
</dbReference>
<reference evidence="5" key="3">
    <citation type="journal article" date="2019" name="Int. J. Syst. Evol. Microbiol.">
        <title>The Global Catalogue of Microorganisms (GCM) 10K type strain sequencing project: providing services to taxonomists for standard genome sequencing and annotation.</title>
        <authorList>
            <consortium name="The Broad Institute Genomics Platform"/>
            <consortium name="The Broad Institute Genome Sequencing Center for Infectious Disease"/>
            <person name="Wu L."/>
            <person name="Ma J."/>
        </authorList>
    </citation>
    <scope>NUCLEOTIDE SEQUENCE [LARGE SCALE GENOMIC DNA]</scope>
    <source>
        <strain evidence="5">NBRC 105001</strain>
    </source>
</reference>
<organism evidence="3 4">
    <name type="scientific">Aliivibrio sifiae</name>
    <dbReference type="NCBI Taxonomy" id="566293"/>
    <lineage>
        <taxon>Bacteria</taxon>
        <taxon>Pseudomonadati</taxon>
        <taxon>Pseudomonadota</taxon>
        <taxon>Gammaproteobacteria</taxon>
        <taxon>Vibrionales</taxon>
        <taxon>Vibrionaceae</taxon>
        <taxon>Aliivibrio</taxon>
    </lineage>
</organism>
<dbReference type="Pfam" id="PF01042">
    <property type="entry name" value="Ribonuc_L-PSP"/>
    <property type="match status" value="1"/>
</dbReference>
<comment type="similarity">
    <text evidence="1">Belongs to the RutC family.</text>
</comment>
<reference evidence="2" key="1">
    <citation type="journal article" date="2014" name="Int. J. Syst. Evol. Microbiol.">
        <title>Complete genome of a new Firmicutes species belonging to the dominant human colonic microbiota ('Ruminococcus bicirculans') reveals two chromosomes and a selective capacity to utilize plant glucans.</title>
        <authorList>
            <consortium name="NISC Comparative Sequencing Program"/>
            <person name="Wegmann U."/>
            <person name="Louis P."/>
            <person name="Goesmann A."/>
            <person name="Henrissat B."/>
            <person name="Duncan S.H."/>
            <person name="Flint H.J."/>
        </authorList>
    </citation>
    <scope>NUCLEOTIDE SEQUENCE</scope>
    <source>
        <strain evidence="2">NBRC 105001</strain>
    </source>
</reference>
<dbReference type="SUPFAM" id="SSF55298">
    <property type="entry name" value="YjgF-like"/>
    <property type="match status" value="1"/>
</dbReference>
<evidence type="ECO:0000256" key="1">
    <source>
        <dbReference type="ARBA" id="ARBA00010552"/>
    </source>
</evidence>
<evidence type="ECO:0000313" key="2">
    <source>
        <dbReference type="EMBL" id="GLR74644.1"/>
    </source>
</evidence>
<evidence type="ECO:0000313" key="4">
    <source>
        <dbReference type="Proteomes" id="UP000239273"/>
    </source>
</evidence>
<dbReference type="GO" id="GO:0005829">
    <property type="term" value="C:cytosol"/>
    <property type="evidence" value="ECO:0007669"/>
    <property type="project" value="TreeGrafter"/>
</dbReference>
<dbReference type="RefSeq" id="WP_061011336.1">
    <property type="nucleotide sequence ID" value="NZ_BSOU01000003.1"/>
</dbReference>
<keyword evidence="5" id="KW-1185">Reference proteome</keyword>
<proteinExistence type="inferred from homology"/>
<evidence type="ECO:0000313" key="5">
    <source>
        <dbReference type="Proteomes" id="UP001156660"/>
    </source>
</evidence>
<dbReference type="CDD" id="cd00448">
    <property type="entry name" value="YjgF_YER057c_UK114_family"/>
    <property type="match status" value="1"/>
</dbReference>
<dbReference type="NCBIfam" id="TIGR00004">
    <property type="entry name" value="Rid family detoxifying hydrolase"/>
    <property type="match status" value="1"/>
</dbReference>
<dbReference type="GO" id="GO:0019239">
    <property type="term" value="F:deaminase activity"/>
    <property type="evidence" value="ECO:0007669"/>
    <property type="project" value="TreeGrafter"/>
</dbReference>
<sequence length="125" mass="14140">MKFIQTNNALKAVGHYSQAIVCNGLVYVSGQLPIDADTGEKITGDVEQQTRRVLDNLRLILEEAGTDLQQVIKLVIYISDVDMWSIVNTICKEYFLHHKPVRTIVPTRELHFGLKIELDCIALCE</sequence>
<dbReference type="InterPro" id="IPR006056">
    <property type="entry name" value="RidA"/>
</dbReference>
<comment type="caution">
    <text evidence="3">The sequence shown here is derived from an EMBL/GenBank/DDBJ whole genome shotgun (WGS) entry which is preliminary data.</text>
</comment>
<name>A0A2S7XI53_9GAMM</name>
<evidence type="ECO:0000313" key="3">
    <source>
        <dbReference type="EMBL" id="PQJ93283.1"/>
    </source>
</evidence>
<dbReference type="Proteomes" id="UP001156660">
    <property type="component" value="Unassembled WGS sequence"/>
</dbReference>
<dbReference type="InterPro" id="IPR035959">
    <property type="entry name" value="RutC-like_sf"/>
</dbReference>
<dbReference type="EMBL" id="BSOU01000003">
    <property type="protein sequence ID" value="GLR74644.1"/>
    <property type="molecule type" value="Genomic_DNA"/>
</dbReference>
<dbReference type="Gene3D" id="3.30.1330.40">
    <property type="entry name" value="RutC-like"/>
    <property type="match status" value="1"/>
</dbReference>
<dbReference type="EMBL" id="MSCP01000001">
    <property type="protein sequence ID" value="PQJ93283.1"/>
    <property type="molecule type" value="Genomic_DNA"/>
</dbReference>
<dbReference type="OrthoDB" id="8684161at2"/>
<dbReference type="FunFam" id="3.30.1330.40:FF:000001">
    <property type="entry name" value="L-PSP family endoribonuclease"/>
    <property type="match status" value="1"/>
</dbReference>
<dbReference type="PANTHER" id="PTHR11803">
    <property type="entry name" value="2-IMINOBUTANOATE/2-IMINOPROPANOATE DEAMINASE RIDA"/>
    <property type="match status" value="1"/>
</dbReference>
<dbReference type="AlphaFoldDB" id="A0A2S7XI53"/>